<reference evidence="1 2" key="1">
    <citation type="submission" date="2015-01" db="EMBL/GenBank/DDBJ databases">
        <title>Evolution of Trichinella species and genotypes.</title>
        <authorList>
            <person name="Korhonen P.K."/>
            <person name="Edoardo P."/>
            <person name="Giuseppe L.R."/>
            <person name="Gasser R.B."/>
        </authorList>
    </citation>
    <scope>NUCLEOTIDE SEQUENCE [LARGE SCALE GENOMIC DNA]</scope>
    <source>
        <strain evidence="1">ISS3</strain>
    </source>
</reference>
<dbReference type="AlphaFoldDB" id="A0A0V1BDC4"/>
<dbReference type="EMBL" id="JYDH01000063">
    <property type="protein sequence ID" value="KRY34659.1"/>
    <property type="molecule type" value="Genomic_DNA"/>
</dbReference>
<organism evidence="1 2">
    <name type="scientific">Trichinella spiralis</name>
    <name type="common">Trichina worm</name>
    <dbReference type="NCBI Taxonomy" id="6334"/>
    <lineage>
        <taxon>Eukaryota</taxon>
        <taxon>Metazoa</taxon>
        <taxon>Ecdysozoa</taxon>
        <taxon>Nematoda</taxon>
        <taxon>Enoplea</taxon>
        <taxon>Dorylaimia</taxon>
        <taxon>Trichinellida</taxon>
        <taxon>Trichinellidae</taxon>
        <taxon>Trichinella</taxon>
    </lineage>
</organism>
<dbReference type="Proteomes" id="UP000054776">
    <property type="component" value="Unassembled WGS sequence"/>
</dbReference>
<protein>
    <submittedName>
        <fullName evidence="1">Uncharacterized protein</fullName>
    </submittedName>
</protein>
<accession>A0A0V1BDC4</accession>
<proteinExistence type="predicted"/>
<comment type="caution">
    <text evidence="1">The sequence shown here is derived from an EMBL/GenBank/DDBJ whole genome shotgun (WGS) entry which is preliminary data.</text>
</comment>
<keyword evidence="2" id="KW-1185">Reference proteome</keyword>
<name>A0A0V1BDC4_TRISP</name>
<dbReference type="InParanoid" id="A0A0V1BDC4"/>
<evidence type="ECO:0000313" key="1">
    <source>
        <dbReference type="EMBL" id="KRY34659.1"/>
    </source>
</evidence>
<dbReference type="OrthoDB" id="10355418at2759"/>
<evidence type="ECO:0000313" key="2">
    <source>
        <dbReference type="Proteomes" id="UP000054776"/>
    </source>
</evidence>
<sequence length="147" mass="16867">MKLSLTVKVKNLATFSLIGKDMNNTLKLVYETFSASFKNNFQPKALPMLRVIKEISFFLHEMCCDRFKQDENYACNCNMYMFLSHIEYLLECNTLAVNRCEAAFSGIKVTEYKKTRIPLTDITKVATILALDGPFVYGQHLMILALD</sequence>
<gene>
    <name evidence="1" type="ORF">T01_16262</name>
</gene>